<evidence type="ECO:0000256" key="3">
    <source>
        <dbReference type="ARBA" id="ARBA00022519"/>
    </source>
</evidence>
<keyword evidence="11" id="KW-1185">Reference proteome</keyword>
<comment type="subcellular location">
    <subcellularLocation>
        <location evidence="1">Cell membrane</location>
        <topology evidence="1">Multi-pass membrane protein</topology>
    </subcellularLocation>
</comment>
<evidence type="ECO:0000256" key="7">
    <source>
        <dbReference type="ARBA" id="ARBA00034125"/>
    </source>
</evidence>
<feature type="transmembrane region" description="Helical" evidence="8">
    <location>
        <begin position="75"/>
        <end position="93"/>
    </location>
</feature>
<evidence type="ECO:0000313" key="10">
    <source>
        <dbReference type="EMBL" id="MFB5266928.1"/>
    </source>
</evidence>
<feature type="transmembrane region" description="Helical" evidence="8">
    <location>
        <begin position="25"/>
        <end position="43"/>
    </location>
</feature>
<dbReference type="RefSeq" id="WP_375355066.1">
    <property type="nucleotide sequence ID" value="NZ_JBHHMI010000006.1"/>
</dbReference>
<sequence length="141" mass="15332">MLQQLATSFIASAAFGILFHAPRRSLALCGFVGMLGWVVYFYTVDRWDTLLATFAATFVIGVLSQAIARWYKMPVIIFSVAGMIPLVPGGIAYDAMRSFVEHEYAGAAELAAQALMISGSIAVGLIASEVFNQMLKQVKKF</sequence>
<dbReference type="Proteomes" id="UP001580346">
    <property type="component" value="Unassembled WGS sequence"/>
</dbReference>
<comment type="caution">
    <text evidence="10">The sequence shown here is derived from an EMBL/GenBank/DDBJ whole genome shotgun (WGS) entry which is preliminary data.</text>
</comment>
<evidence type="ECO:0000259" key="9">
    <source>
        <dbReference type="Pfam" id="PF12821"/>
    </source>
</evidence>
<keyword evidence="3" id="KW-0997">Cell inner membrane</keyword>
<organism evidence="10 11">
    <name type="scientific">Paenibacillus enshidis</name>
    <dbReference type="NCBI Taxonomy" id="1458439"/>
    <lineage>
        <taxon>Bacteria</taxon>
        <taxon>Bacillati</taxon>
        <taxon>Bacillota</taxon>
        <taxon>Bacilli</taxon>
        <taxon>Bacillales</taxon>
        <taxon>Paenibacillaceae</taxon>
        <taxon>Paenibacillus</taxon>
    </lineage>
</organism>
<keyword evidence="5 8" id="KW-1133">Transmembrane helix</keyword>
<feature type="domain" description="Threonine/Serine exporter ThrE" evidence="9">
    <location>
        <begin position="5"/>
        <end position="130"/>
    </location>
</feature>
<dbReference type="InterPro" id="IPR024528">
    <property type="entry name" value="ThrE_2"/>
</dbReference>
<dbReference type="EMBL" id="JBHHMI010000006">
    <property type="protein sequence ID" value="MFB5266928.1"/>
    <property type="molecule type" value="Genomic_DNA"/>
</dbReference>
<gene>
    <name evidence="10" type="ORF">ACE41H_09020</name>
</gene>
<evidence type="ECO:0000313" key="11">
    <source>
        <dbReference type="Proteomes" id="UP001580346"/>
    </source>
</evidence>
<keyword evidence="4 8" id="KW-0812">Transmembrane</keyword>
<dbReference type="Pfam" id="PF12821">
    <property type="entry name" value="ThrE_2"/>
    <property type="match status" value="1"/>
</dbReference>
<evidence type="ECO:0000256" key="2">
    <source>
        <dbReference type="ARBA" id="ARBA00022475"/>
    </source>
</evidence>
<dbReference type="PANTHER" id="PTHR34390">
    <property type="entry name" value="UPF0442 PROTEIN YJJB-RELATED"/>
    <property type="match status" value="1"/>
</dbReference>
<reference evidence="10 11" key="1">
    <citation type="submission" date="2024-09" db="EMBL/GenBank/DDBJ databases">
        <title>Paenibacillus zeirhizospherea sp. nov., isolated from surface of the maize (Zea mays) roots in a horticulture field, Hungary.</title>
        <authorList>
            <person name="Marton D."/>
            <person name="Farkas M."/>
            <person name="Bedics A."/>
            <person name="Toth E."/>
            <person name="Tancsics A."/>
            <person name="Boka K."/>
            <person name="Maroti G."/>
            <person name="Kriszt B."/>
            <person name="Cserhati M."/>
        </authorList>
    </citation>
    <scope>NUCLEOTIDE SEQUENCE [LARGE SCALE GENOMIC DNA]</scope>
    <source>
        <strain evidence="10 11">KCTC 33519</strain>
    </source>
</reference>
<accession>A0ABV5ART4</accession>
<feature type="transmembrane region" description="Helical" evidence="8">
    <location>
        <begin position="113"/>
        <end position="131"/>
    </location>
</feature>
<keyword evidence="2" id="KW-1003">Cell membrane</keyword>
<evidence type="ECO:0000256" key="8">
    <source>
        <dbReference type="SAM" id="Phobius"/>
    </source>
</evidence>
<keyword evidence="6 8" id="KW-0472">Membrane</keyword>
<protein>
    <submittedName>
        <fullName evidence="10">Threonine/serine exporter family protein</fullName>
    </submittedName>
</protein>
<dbReference type="PANTHER" id="PTHR34390:SF1">
    <property type="entry name" value="SUCCINATE TRANSPORTER SUBUNIT YJJB-RELATED"/>
    <property type="match status" value="1"/>
</dbReference>
<evidence type="ECO:0000256" key="5">
    <source>
        <dbReference type="ARBA" id="ARBA00022989"/>
    </source>
</evidence>
<comment type="similarity">
    <text evidence="7">Belongs to the ThrE exporter (TC 2.A.79) family.</text>
</comment>
<name>A0ABV5ART4_9BACL</name>
<feature type="transmembrane region" description="Helical" evidence="8">
    <location>
        <begin position="49"/>
        <end position="68"/>
    </location>
</feature>
<evidence type="ECO:0000256" key="1">
    <source>
        <dbReference type="ARBA" id="ARBA00004651"/>
    </source>
</evidence>
<evidence type="ECO:0000256" key="6">
    <source>
        <dbReference type="ARBA" id="ARBA00023136"/>
    </source>
</evidence>
<evidence type="ECO:0000256" key="4">
    <source>
        <dbReference type="ARBA" id="ARBA00022692"/>
    </source>
</evidence>
<proteinExistence type="inferred from homology"/>
<dbReference type="InterPro" id="IPR050539">
    <property type="entry name" value="ThrE_Dicarb/AminoAcid_Exp"/>
</dbReference>